<reference evidence="2 3" key="1">
    <citation type="submission" date="2016-03" db="EMBL/GenBank/DDBJ databases">
        <title>Genome sequence of Nesiotobacter sp. nov., a moderately halophilic alphaproteobacterium isolated from the Yellow Sea, China.</title>
        <authorList>
            <person name="Zhang G."/>
            <person name="Zhang R."/>
        </authorList>
    </citation>
    <scope>NUCLEOTIDE SEQUENCE [LARGE SCALE GENOMIC DNA]</scope>
    <source>
        <strain evidence="2 3">WB1-6</strain>
    </source>
</reference>
<accession>A0A1U7JKW2</accession>
<feature type="domain" description="UspA" evidence="1">
    <location>
        <begin position="1"/>
        <end position="137"/>
    </location>
</feature>
<dbReference type="CDD" id="cd00293">
    <property type="entry name" value="USP-like"/>
    <property type="match status" value="1"/>
</dbReference>
<dbReference type="AlphaFoldDB" id="A0A1U7JKW2"/>
<dbReference type="Proteomes" id="UP000185783">
    <property type="component" value="Unassembled WGS sequence"/>
</dbReference>
<dbReference type="InterPro" id="IPR006016">
    <property type="entry name" value="UspA"/>
</dbReference>
<dbReference type="SUPFAM" id="SSF52402">
    <property type="entry name" value="Adenine nucleotide alpha hydrolases-like"/>
    <property type="match status" value="1"/>
</dbReference>
<dbReference type="Gene3D" id="3.40.50.620">
    <property type="entry name" value="HUPs"/>
    <property type="match status" value="1"/>
</dbReference>
<dbReference type="InterPro" id="IPR014729">
    <property type="entry name" value="Rossmann-like_a/b/a_fold"/>
</dbReference>
<gene>
    <name evidence="2" type="ORF">A3843_03240</name>
</gene>
<sequence length="137" mass="14798">MFKKLMVPVDLMHPDILSKALDVSANLSKTYNAPIVYVGVTEEAPTSVAHNPSEFQRKMAAFAQQQSEKYGIAAEGIGYTCGDPATDMNETLLKASEDIDADLIVIASHVPTFADRLWSSHGGGVASRSKKSVMVLR</sequence>
<evidence type="ECO:0000313" key="3">
    <source>
        <dbReference type="Proteomes" id="UP000185783"/>
    </source>
</evidence>
<evidence type="ECO:0000259" key="1">
    <source>
        <dbReference type="Pfam" id="PF00582"/>
    </source>
</evidence>
<keyword evidence="3" id="KW-1185">Reference proteome</keyword>
<name>A0A1U7JKW2_9HYPH</name>
<evidence type="ECO:0000313" key="2">
    <source>
        <dbReference type="EMBL" id="OKL45357.1"/>
    </source>
</evidence>
<dbReference type="OrthoDB" id="9792500at2"/>
<dbReference type="RefSeq" id="WP_028480141.1">
    <property type="nucleotide sequence ID" value="NZ_LVVZ01000005.1"/>
</dbReference>
<comment type="caution">
    <text evidence="2">The sequence shown here is derived from an EMBL/GenBank/DDBJ whole genome shotgun (WGS) entry which is preliminary data.</text>
</comment>
<dbReference type="STRING" id="197461.A3843_03240"/>
<dbReference type="Pfam" id="PF00582">
    <property type="entry name" value="Usp"/>
    <property type="match status" value="1"/>
</dbReference>
<dbReference type="EMBL" id="LVVZ01000005">
    <property type="protein sequence ID" value="OKL45357.1"/>
    <property type="molecule type" value="Genomic_DNA"/>
</dbReference>
<proteinExistence type="predicted"/>
<organism evidence="2 3">
    <name type="scientific">Pseudovibrio exalbescens</name>
    <dbReference type="NCBI Taxonomy" id="197461"/>
    <lineage>
        <taxon>Bacteria</taxon>
        <taxon>Pseudomonadati</taxon>
        <taxon>Pseudomonadota</taxon>
        <taxon>Alphaproteobacteria</taxon>
        <taxon>Hyphomicrobiales</taxon>
        <taxon>Stappiaceae</taxon>
        <taxon>Pseudovibrio</taxon>
    </lineage>
</organism>
<protein>
    <submittedName>
        <fullName evidence="2">Universal stress protein UspA</fullName>
    </submittedName>
</protein>